<name>V7CCT5_PHAVU</name>
<gene>
    <name evidence="1" type="ORF">PHAVU_003G251700g</name>
</gene>
<dbReference type="EMBL" id="CM002290">
    <property type="protein sequence ID" value="ESW28012.1"/>
    <property type="molecule type" value="Genomic_DNA"/>
</dbReference>
<reference evidence="2" key="1">
    <citation type="journal article" date="2014" name="Nat. Genet.">
        <title>A reference genome for common bean and genome-wide analysis of dual domestications.</title>
        <authorList>
            <person name="Schmutz J."/>
            <person name="McClean P.E."/>
            <person name="Mamidi S."/>
            <person name="Wu G.A."/>
            <person name="Cannon S.B."/>
            <person name="Grimwood J."/>
            <person name="Jenkins J."/>
            <person name="Shu S."/>
            <person name="Song Q."/>
            <person name="Chavarro C."/>
            <person name="Torres-Torres M."/>
            <person name="Geffroy V."/>
            <person name="Moghaddam S.M."/>
            <person name="Gao D."/>
            <person name="Abernathy B."/>
            <person name="Barry K."/>
            <person name="Blair M."/>
            <person name="Brick M.A."/>
            <person name="Chovatia M."/>
            <person name="Gepts P."/>
            <person name="Goodstein D.M."/>
            <person name="Gonzales M."/>
            <person name="Hellsten U."/>
            <person name="Hyten D.L."/>
            <person name="Jia G."/>
            <person name="Kelly J.D."/>
            <person name="Kudrna D."/>
            <person name="Lee R."/>
            <person name="Richard M.M."/>
            <person name="Miklas P.N."/>
            <person name="Osorno J.M."/>
            <person name="Rodrigues J."/>
            <person name="Thareau V."/>
            <person name="Urrea C.A."/>
            <person name="Wang M."/>
            <person name="Yu Y."/>
            <person name="Zhang M."/>
            <person name="Wing R.A."/>
            <person name="Cregan P.B."/>
            <person name="Rokhsar D.S."/>
            <person name="Jackson S.A."/>
        </authorList>
    </citation>
    <scope>NUCLEOTIDE SEQUENCE [LARGE SCALE GENOMIC DNA]</scope>
    <source>
        <strain evidence="2">cv. G19833</strain>
    </source>
</reference>
<dbReference type="Gramene" id="ESW28012">
    <property type="protein sequence ID" value="ESW28012"/>
    <property type="gene ID" value="PHAVU_003G251700g"/>
</dbReference>
<sequence length="76" mass="8994">MTGLLHVRSFDCICGEEQNDHLYPLRKRWKRQRSIADGERGLWQQISLREEGDIRVIPSFKPEKESHCYEGPIEPQ</sequence>
<organism evidence="1 2">
    <name type="scientific">Phaseolus vulgaris</name>
    <name type="common">Kidney bean</name>
    <name type="synonym">French bean</name>
    <dbReference type="NCBI Taxonomy" id="3885"/>
    <lineage>
        <taxon>Eukaryota</taxon>
        <taxon>Viridiplantae</taxon>
        <taxon>Streptophyta</taxon>
        <taxon>Embryophyta</taxon>
        <taxon>Tracheophyta</taxon>
        <taxon>Spermatophyta</taxon>
        <taxon>Magnoliopsida</taxon>
        <taxon>eudicotyledons</taxon>
        <taxon>Gunneridae</taxon>
        <taxon>Pentapetalae</taxon>
        <taxon>rosids</taxon>
        <taxon>fabids</taxon>
        <taxon>Fabales</taxon>
        <taxon>Fabaceae</taxon>
        <taxon>Papilionoideae</taxon>
        <taxon>50 kb inversion clade</taxon>
        <taxon>NPAAA clade</taxon>
        <taxon>indigoferoid/millettioid clade</taxon>
        <taxon>Phaseoleae</taxon>
        <taxon>Phaseolus</taxon>
    </lineage>
</organism>
<dbReference type="AlphaFoldDB" id="V7CCT5"/>
<evidence type="ECO:0000313" key="1">
    <source>
        <dbReference type="EMBL" id="ESW28012.1"/>
    </source>
</evidence>
<accession>V7CCT5</accession>
<evidence type="ECO:0000313" key="2">
    <source>
        <dbReference type="Proteomes" id="UP000000226"/>
    </source>
</evidence>
<protein>
    <submittedName>
        <fullName evidence="1">Uncharacterized protein</fullName>
    </submittedName>
</protein>
<keyword evidence="2" id="KW-1185">Reference proteome</keyword>
<dbReference type="Proteomes" id="UP000000226">
    <property type="component" value="Chromosome 3"/>
</dbReference>
<proteinExistence type="predicted"/>